<reference evidence="1 2" key="1">
    <citation type="submission" date="2016-11" db="EMBL/GenBank/DDBJ databases">
        <title>The macronuclear genome of Stentor coeruleus: a giant cell with tiny introns.</title>
        <authorList>
            <person name="Slabodnick M."/>
            <person name="Ruby J.G."/>
            <person name="Reiff S.B."/>
            <person name="Swart E.C."/>
            <person name="Gosai S."/>
            <person name="Prabakaran S."/>
            <person name="Witkowska E."/>
            <person name="Larue G.E."/>
            <person name="Fisher S."/>
            <person name="Freeman R.M."/>
            <person name="Gunawardena J."/>
            <person name="Chu W."/>
            <person name="Stover N.A."/>
            <person name="Gregory B.D."/>
            <person name="Nowacki M."/>
            <person name="Derisi J."/>
            <person name="Roy S.W."/>
            <person name="Marshall W.F."/>
            <person name="Sood P."/>
        </authorList>
    </citation>
    <scope>NUCLEOTIDE SEQUENCE [LARGE SCALE GENOMIC DNA]</scope>
    <source>
        <strain evidence="1">WM001</strain>
    </source>
</reference>
<keyword evidence="2" id="KW-1185">Reference proteome</keyword>
<protein>
    <submittedName>
        <fullName evidence="1">Uncharacterized protein</fullName>
    </submittedName>
</protein>
<organism evidence="1 2">
    <name type="scientific">Stentor coeruleus</name>
    <dbReference type="NCBI Taxonomy" id="5963"/>
    <lineage>
        <taxon>Eukaryota</taxon>
        <taxon>Sar</taxon>
        <taxon>Alveolata</taxon>
        <taxon>Ciliophora</taxon>
        <taxon>Postciliodesmatophora</taxon>
        <taxon>Heterotrichea</taxon>
        <taxon>Heterotrichida</taxon>
        <taxon>Stentoridae</taxon>
        <taxon>Stentor</taxon>
    </lineage>
</organism>
<name>A0A1R2D200_9CILI</name>
<dbReference type="EMBL" id="MPUH01000014">
    <property type="protein sequence ID" value="OMJ95273.1"/>
    <property type="molecule type" value="Genomic_DNA"/>
</dbReference>
<comment type="caution">
    <text evidence="1">The sequence shown here is derived from an EMBL/GenBank/DDBJ whole genome shotgun (WGS) entry which is preliminary data.</text>
</comment>
<evidence type="ECO:0000313" key="1">
    <source>
        <dbReference type="EMBL" id="OMJ95273.1"/>
    </source>
</evidence>
<evidence type="ECO:0000313" key="2">
    <source>
        <dbReference type="Proteomes" id="UP000187209"/>
    </source>
</evidence>
<dbReference type="AlphaFoldDB" id="A0A1R2D200"/>
<dbReference type="Proteomes" id="UP000187209">
    <property type="component" value="Unassembled WGS sequence"/>
</dbReference>
<sequence>MEKGLYIHSSIKSKGSYKDWPIVLNTFRSKHSYRNSINNFSPMAKYKDDSTNIPIKLPNINRTAHLSFFDKVSNEYTKLCLTGCKKRIEEKYFKTTPRRSKLSTIKAMREIALGTDFVDDDDSEYFLD</sequence>
<accession>A0A1R2D200</accession>
<gene>
    <name evidence="1" type="ORF">SteCoe_1328</name>
</gene>
<proteinExistence type="predicted"/>